<comment type="similarity">
    <text evidence="2 6">Belongs to the zinc-containing alcohol dehydrogenase family.</text>
</comment>
<keyword evidence="5 8" id="KW-0560">Oxidoreductase</keyword>
<evidence type="ECO:0000256" key="3">
    <source>
        <dbReference type="ARBA" id="ARBA00022723"/>
    </source>
</evidence>
<dbReference type="InterPro" id="IPR002328">
    <property type="entry name" value="ADH_Zn_CS"/>
</dbReference>
<feature type="domain" description="Enoyl reductase (ER)" evidence="7">
    <location>
        <begin position="11"/>
        <end position="363"/>
    </location>
</feature>
<dbReference type="SUPFAM" id="SSF50129">
    <property type="entry name" value="GroES-like"/>
    <property type="match status" value="1"/>
</dbReference>
<dbReference type="PROSITE" id="PS00059">
    <property type="entry name" value="ADH_ZINC"/>
    <property type="match status" value="1"/>
</dbReference>
<organism evidence="8">
    <name type="scientific">Paraconexibacter sp. AEG42_29</name>
    <dbReference type="NCBI Taxonomy" id="2997339"/>
    <lineage>
        <taxon>Bacteria</taxon>
        <taxon>Bacillati</taxon>
        <taxon>Actinomycetota</taxon>
        <taxon>Thermoleophilia</taxon>
        <taxon>Solirubrobacterales</taxon>
        <taxon>Paraconexibacteraceae</taxon>
        <taxon>Paraconexibacter</taxon>
    </lineage>
</organism>
<dbReference type="GO" id="GO:0050607">
    <property type="term" value="F:mycothiol-dependent formaldehyde dehydrogenase activity"/>
    <property type="evidence" value="ECO:0007669"/>
    <property type="project" value="UniProtKB-EC"/>
</dbReference>
<keyword evidence="4 6" id="KW-0862">Zinc</keyword>
<comment type="cofactor">
    <cofactor evidence="1 6">
        <name>Zn(2+)</name>
        <dbReference type="ChEBI" id="CHEBI:29105"/>
    </cofactor>
</comment>
<dbReference type="Pfam" id="PF00107">
    <property type="entry name" value="ADH_zinc_N"/>
    <property type="match status" value="1"/>
</dbReference>
<evidence type="ECO:0000256" key="1">
    <source>
        <dbReference type="ARBA" id="ARBA00001947"/>
    </source>
</evidence>
<dbReference type="GO" id="GO:0008270">
    <property type="term" value="F:zinc ion binding"/>
    <property type="evidence" value="ECO:0007669"/>
    <property type="project" value="InterPro"/>
</dbReference>
<dbReference type="Pfam" id="PF08240">
    <property type="entry name" value="ADH_N"/>
    <property type="match status" value="1"/>
</dbReference>
<dbReference type="RefSeq" id="WP_354698460.1">
    <property type="nucleotide sequence ID" value="NZ_CP114014.1"/>
</dbReference>
<dbReference type="SUPFAM" id="SSF51735">
    <property type="entry name" value="NAD(P)-binding Rossmann-fold domains"/>
    <property type="match status" value="1"/>
</dbReference>
<evidence type="ECO:0000256" key="6">
    <source>
        <dbReference type="RuleBase" id="RU361277"/>
    </source>
</evidence>
<evidence type="ECO:0000313" key="8">
    <source>
        <dbReference type="EMBL" id="XAY07260.1"/>
    </source>
</evidence>
<dbReference type="AlphaFoldDB" id="A0AAU7B045"/>
<dbReference type="Gene3D" id="3.90.180.10">
    <property type="entry name" value="Medium-chain alcohol dehydrogenases, catalytic domain"/>
    <property type="match status" value="1"/>
</dbReference>
<dbReference type="Gene3D" id="3.40.50.720">
    <property type="entry name" value="NAD(P)-binding Rossmann-like Domain"/>
    <property type="match status" value="1"/>
</dbReference>
<dbReference type="FunFam" id="3.40.50.720:FF:000003">
    <property type="entry name" value="S-(hydroxymethyl)glutathione dehydrogenase"/>
    <property type="match status" value="1"/>
</dbReference>
<dbReference type="EMBL" id="CP114014">
    <property type="protein sequence ID" value="XAY07260.1"/>
    <property type="molecule type" value="Genomic_DNA"/>
</dbReference>
<dbReference type="InterPro" id="IPR036291">
    <property type="entry name" value="NAD(P)-bd_dom_sf"/>
</dbReference>
<dbReference type="InterPro" id="IPR011032">
    <property type="entry name" value="GroES-like_sf"/>
</dbReference>
<dbReference type="PANTHER" id="PTHR43350:SF2">
    <property type="entry name" value="GROES-LIKE ZINC-BINDING ALCOHOL DEHYDROGENASE FAMILY PROTEIN"/>
    <property type="match status" value="1"/>
</dbReference>
<keyword evidence="3 6" id="KW-0479">Metal-binding</keyword>
<dbReference type="InterPro" id="IPR013154">
    <property type="entry name" value="ADH-like_N"/>
</dbReference>
<name>A0AAU7B045_9ACTN</name>
<dbReference type="PANTHER" id="PTHR43350">
    <property type="entry name" value="NAD-DEPENDENT ALCOHOL DEHYDROGENASE"/>
    <property type="match status" value="1"/>
</dbReference>
<sequence length="369" mass="37877">MRAAVVRTPSGPFTVEEVRDPSPRAGEIMVQVAACGVCHTDLHIHDGSVAFPLPCVLGHEVSGTVVETGAGVTGLQTGDRVVGAFIMPCGSCAMCAAGREELCEPFFAHNRLKGTLYDGETRLHDAAGEPLAMYSMGGLGELAVMPALAAARLPDELPLIEPAILGCALLTAYGAVRHVADLQPGQTVAVVGAGGVGTSIVQVARALGAGRIIAVDTAADKLAAATALGATHVVNAAAGDAADAVRELTRGAGADVVFEAVGLPATFRQATEIVADGGRCVMVGIAPTGRTAEVEITRLVRRKLQILGSFGGRPRADLPALMRMAADGQLDLRGAISERFTLDQADTAYTRLREGTIVGRAIIEMDAAA</sequence>
<dbReference type="KEGG" id="parq:DSM112329_04141"/>
<gene>
    <name evidence="8" type="ORF">DSM112329_04141</name>
</gene>
<dbReference type="SMART" id="SM00829">
    <property type="entry name" value="PKS_ER"/>
    <property type="match status" value="1"/>
</dbReference>
<evidence type="ECO:0000259" key="7">
    <source>
        <dbReference type="SMART" id="SM00829"/>
    </source>
</evidence>
<dbReference type="InterPro" id="IPR020843">
    <property type="entry name" value="ER"/>
</dbReference>
<proteinExistence type="inferred from homology"/>
<protein>
    <submittedName>
        <fullName evidence="8">S-(Hydroxymethyl)mycothiol dehydrogenase</fullName>
        <ecNumber evidence="8">1.1.1.306</ecNumber>
    </submittedName>
</protein>
<dbReference type="EC" id="1.1.1.306" evidence="8"/>
<reference evidence="8" key="1">
    <citation type="submission" date="2022-12" db="EMBL/GenBank/DDBJ databases">
        <title>Paraconexibacter alkalitolerans sp. nov. and Baekduia alba sp. nov., isolated from soil and emended description of the genera Paraconexibacter (Chun et al., 2020) and Baekduia (An et al., 2020).</title>
        <authorList>
            <person name="Vieira S."/>
            <person name="Huber K.J."/>
            <person name="Geppert A."/>
            <person name="Wolf J."/>
            <person name="Neumann-Schaal M."/>
            <person name="Muesken M."/>
            <person name="Overmann J."/>
        </authorList>
    </citation>
    <scope>NUCLEOTIDE SEQUENCE</scope>
    <source>
        <strain evidence="8">AEG42_29</strain>
    </source>
</reference>
<evidence type="ECO:0000256" key="4">
    <source>
        <dbReference type="ARBA" id="ARBA00022833"/>
    </source>
</evidence>
<dbReference type="InterPro" id="IPR013149">
    <property type="entry name" value="ADH-like_C"/>
</dbReference>
<accession>A0AAU7B045</accession>
<evidence type="ECO:0000256" key="5">
    <source>
        <dbReference type="ARBA" id="ARBA00023002"/>
    </source>
</evidence>
<evidence type="ECO:0000256" key="2">
    <source>
        <dbReference type="ARBA" id="ARBA00008072"/>
    </source>
</evidence>